<protein>
    <submittedName>
        <fullName evidence="2">Uncharacterized protein</fullName>
    </submittedName>
</protein>
<accession>A0A327NUE5</accession>
<name>A0A327NUE5_9BACT</name>
<keyword evidence="1" id="KW-0472">Membrane</keyword>
<keyword evidence="1" id="KW-0812">Transmembrane</keyword>
<evidence type="ECO:0000313" key="2">
    <source>
        <dbReference type="EMBL" id="RAI76428.1"/>
    </source>
</evidence>
<dbReference type="AlphaFoldDB" id="A0A327NUE5"/>
<reference evidence="2 3" key="1">
    <citation type="submission" date="2018-06" db="EMBL/GenBank/DDBJ databases">
        <title>Spirosoma sp. HMF3257 Genome sequencing and assembly.</title>
        <authorList>
            <person name="Kang H."/>
            <person name="Cha I."/>
            <person name="Kim H."/>
            <person name="Kang J."/>
            <person name="Joh K."/>
        </authorList>
    </citation>
    <scope>NUCLEOTIDE SEQUENCE [LARGE SCALE GENOMIC DNA]</scope>
    <source>
        <strain evidence="2 3">HMF3257</strain>
    </source>
</reference>
<proteinExistence type="predicted"/>
<comment type="caution">
    <text evidence="2">The sequence shown here is derived from an EMBL/GenBank/DDBJ whole genome shotgun (WGS) entry which is preliminary data.</text>
</comment>
<evidence type="ECO:0000256" key="1">
    <source>
        <dbReference type="SAM" id="Phobius"/>
    </source>
</evidence>
<evidence type="ECO:0000313" key="3">
    <source>
        <dbReference type="Proteomes" id="UP000249016"/>
    </source>
</evidence>
<dbReference type="EMBL" id="QLII01000001">
    <property type="protein sequence ID" value="RAI76428.1"/>
    <property type="molecule type" value="Genomic_DNA"/>
</dbReference>
<dbReference type="RefSeq" id="WP_111346031.1">
    <property type="nucleotide sequence ID" value="NZ_QLII01000001.1"/>
</dbReference>
<organism evidence="2 3">
    <name type="scientific">Spirosoma telluris</name>
    <dbReference type="NCBI Taxonomy" id="2183553"/>
    <lineage>
        <taxon>Bacteria</taxon>
        <taxon>Pseudomonadati</taxon>
        <taxon>Bacteroidota</taxon>
        <taxon>Cytophagia</taxon>
        <taxon>Cytophagales</taxon>
        <taxon>Cytophagaceae</taxon>
        <taxon>Spirosoma</taxon>
    </lineage>
</organism>
<sequence>MDRHSHNLKQQIEHVLNWEQSSHWRFRDFVHLSELIRTHTNQVVDANELAVFWQSSVVRSPFFLDTLAQFVDYADWEDFCTRNFYGIVEADEETRMLHAPMWEIPSRWVVVICWLSVIASVVVGVLLVWKH</sequence>
<dbReference type="Proteomes" id="UP000249016">
    <property type="component" value="Unassembled WGS sequence"/>
</dbReference>
<keyword evidence="3" id="KW-1185">Reference proteome</keyword>
<gene>
    <name evidence="2" type="ORF">HMF3257_23805</name>
</gene>
<feature type="transmembrane region" description="Helical" evidence="1">
    <location>
        <begin position="108"/>
        <end position="129"/>
    </location>
</feature>
<keyword evidence="1" id="KW-1133">Transmembrane helix</keyword>